<proteinExistence type="inferred from homology"/>
<feature type="compositionally biased region" description="Low complexity" evidence="3">
    <location>
        <begin position="267"/>
        <end position="289"/>
    </location>
</feature>
<dbReference type="InterPro" id="IPR004883">
    <property type="entry name" value="LOB"/>
</dbReference>
<accession>A0ABQ8HQB3</accession>
<dbReference type="PANTHER" id="PTHR31301:SF68">
    <property type="entry name" value="LOB DOMAIN-CONTAINING PROTEIN 32-RELATED"/>
    <property type="match status" value="1"/>
</dbReference>
<feature type="compositionally biased region" description="Polar residues" evidence="3">
    <location>
        <begin position="226"/>
        <end position="241"/>
    </location>
</feature>
<comment type="caution">
    <text evidence="5">The sequence shown here is derived from an EMBL/GenBank/DDBJ whole genome shotgun (WGS) entry which is preliminary data.</text>
</comment>
<dbReference type="Pfam" id="PF03195">
    <property type="entry name" value="LOB"/>
    <property type="match status" value="1"/>
</dbReference>
<feature type="coiled-coil region" evidence="2">
    <location>
        <begin position="182"/>
        <end position="209"/>
    </location>
</feature>
<evidence type="ECO:0000256" key="1">
    <source>
        <dbReference type="ARBA" id="ARBA00005474"/>
    </source>
</evidence>
<protein>
    <recommendedName>
        <fullName evidence="4">LOB domain-containing protein</fullName>
    </recommendedName>
</protein>
<dbReference type="EMBL" id="JAFEMO010000008">
    <property type="protein sequence ID" value="KAH7566530.1"/>
    <property type="molecule type" value="Genomic_DNA"/>
</dbReference>
<sequence length="303" mass="33878">MSSSNSPCAACKFLRRKCTQECVFAPYFPPDQPQKFAKVHKVFGASNVAKILNELSPNLREDAVNSLAYEAEVRLRDPVHGCVGLISLLQHRLKQLQGDVYSAKKELSTYIGPQAMMPILTAQTYIPQQHMSNPSSTIIQAQHGMFPVMGMGTGSSHNGQLVIREQPQQHQHHQQQFFEAQQLAAAAEAREQQEMLRNYEQQQQHQQQQQQQDLLRYNGGYDGSVGTVTPTGFNQMSGNAMSPSLAFDNPYQIQAQQPQEHHHHLAHSLQEQLLLQSQQQQAPPQTQQQKSGSDEGRSVGPSC</sequence>
<evidence type="ECO:0000313" key="6">
    <source>
        <dbReference type="Proteomes" id="UP000827721"/>
    </source>
</evidence>
<organism evidence="5 6">
    <name type="scientific">Xanthoceras sorbifolium</name>
    <dbReference type="NCBI Taxonomy" id="99658"/>
    <lineage>
        <taxon>Eukaryota</taxon>
        <taxon>Viridiplantae</taxon>
        <taxon>Streptophyta</taxon>
        <taxon>Embryophyta</taxon>
        <taxon>Tracheophyta</taxon>
        <taxon>Spermatophyta</taxon>
        <taxon>Magnoliopsida</taxon>
        <taxon>eudicotyledons</taxon>
        <taxon>Gunneridae</taxon>
        <taxon>Pentapetalae</taxon>
        <taxon>rosids</taxon>
        <taxon>malvids</taxon>
        <taxon>Sapindales</taxon>
        <taxon>Sapindaceae</taxon>
        <taxon>Xanthoceroideae</taxon>
        <taxon>Xanthoceras</taxon>
    </lineage>
</organism>
<feature type="region of interest" description="Disordered" evidence="3">
    <location>
        <begin position="255"/>
        <end position="303"/>
    </location>
</feature>
<evidence type="ECO:0000256" key="3">
    <source>
        <dbReference type="SAM" id="MobiDB-lite"/>
    </source>
</evidence>
<keyword evidence="2" id="KW-0175">Coiled coil</keyword>
<dbReference type="PANTHER" id="PTHR31301">
    <property type="entry name" value="LOB DOMAIN-CONTAINING PROTEIN 4-RELATED"/>
    <property type="match status" value="1"/>
</dbReference>
<dbReference type="PROSITE" id="PS50891">
    <property type="entry name" value="LOB"/>
    <property type="match status" value="1"/>
</dbReference>
<keyword evidence="6" id="KW-1185">Reference proteome</keyword>
<comment type="similarity">
    <text evidence="1">Belongs to the LOB domain-containing protein family.</text>
</comment>
<evidence type="ECO:0000313" key="5">
    <source>
        <dbReference type="EMBL" id="KAH7566530.1"/>
    </source>
</evidence>
<feature type="region of interest" description="Disordered" evidence="3">
    <location>
        <begin position="217"/>
        <end position="241"/>
    </location>
</feature>
<gene>
    <name evidence="5" type="ORF">JRO89_XS08G0179500</name>
</gene>
<name>A0ABQ8HQB3_9ROSI</name>
<evidence type="ECO:0000256" key="2">
    <source>
        <dbReference type="SAM" id="Coils"/>
    </source>
</evidence>
<reference evidence="5 6" key="1">
    <citation type="submission" date="2021-02" db="EMBL/GenBank/DDBJ databases">
        <title>Plant Genome Project.</title>
        <authorList>
            <person name="Zhang R.-G."/>
        </authorList>
    </citation>
    <scope>NUCLEOTIDE SEQUENCE [LARGE SCALE GENOMIC DNA]</scope>
    <source>
        <tissue evidence="5">Leaves</tissue>
    </source>
</reference>
<dbReference type="Proteomes" id="UP000827721">
    <property type="component" value="Unassembled WGS sequence"/>
</dbReference>
<evidence type="ECO:0000259" key="4">
    <source>
        <dbReference type="PROSITE" id="PS50891"/>
    </source>
</evidence>
<feature type="domain" description="LOB" evidence="4">
    <location>
        <begin position="6"/>
        <end position="107"/>
    </location>
</feature>